<keyword evidence="2" id="KW-0731">Sigma factor</keyword>
<feature type="region of interest" description="Disordered" evidence="5">
    <location>
        <begin position="19"/>
        <end position="41"/>
    </location>
</feature>
<feature type="compositionally biased region" description="Low complexity" evidence="5">
    <location>
        <begin position="19"/>
        <end position="34"/>
    </location>
</feature>
<dbReference type="Gene3D" id="1.10.10.10">
    <property type="entry name" value="Winged helix-like DNA-binding domain superfamily/Winged helix DNA-binding domain"/>
    <property type="match status" value="2"/>
</dbReference>
<keyword evidence="8" id="KW-1185">Reference proteome</keyword>
<dbReference type="InterPro" id="IPR013325">
    <property type="entry name" value="RNA_pol_sigma_r2"/>
</dbReference>
<sequence length="312" mass="34634">MSTQLAGTSVEPSQLGSLATTALSPASPASPADASHPRAVGDLPWIEDTGKVAPKDARELSKVFFDRLQDLEEGTPEYQYARNTLIEMNMSLVRFSARRFRGRGPEEMEDILQVGTIGLIKAIDRFELSREVEFTTFAVPYIVGEMKRFFRDTSWAVHVPRRLQELRLELAKARDHLTAVLDTKPTVAELAAYMELSEEEVIEGLVAANGYTAGSIDLPTGDDNAPDSETGRSYADTIGSCDPAMELVEDFNSLAPLLGELDDRERLILEMRFGREMTQSEIGDELGFSQMHVSRLLSRTLTKLRTGMLTDR</sequence>
<keyword evidence="4" id="KW-0804">Transcription</keyword>
<dbReference type="SUPFAM" id="SSF88659">
    <property type="entry name" value="Sigma3 and sigma4 domains of RNA polymerase sigma factors"/>
    <property type="match status" value="2"/>
</dbReference>
<dbReference type="InterPro" id="IPR036388">
    <property type="entry name" value="WH-like_DNA-bd_sf"/>
</dbReference>
<dbReference type="InterPro" id="IPR014284">
    <property type="entry name" value="RNA_pol_sigma-70_dom"/>
</dbReference>
<keyword evidence="1" id="KW-0805">Transcription regulation</keyword>
<evidence type="ECO:0000313" key="8">
    <source>
        <dbReference type="Proteomes" id="UP001595765"/>
    </source>
</evidence>
<dbReference type="PROSITE" id="PS00715">
    <property type="entry name" value="SIGMA70_1"/>
    <property type="match status" value="1"/>
</dbReference>
<evidence type="ECO:0000259" key="6">
    <source>
        <dbReference type="PROSITE" id="PS00715"/>
    </source>
</evidence>
<dbReference type="CDD" id="cd06171">
    <property type="entry name" value="Sigma70_r4"/>
    <property type="match status" value="1"/>
</dbReference>
<dbReference type="PRINTS" id="PR00046">
    <property type="entry name" value="SIGMA70FCT"/>
</dbReference>
<evidence type="ECO:0000256" key="2">
    <source>
        <dbReference type="ARBA" id="ARBA00023082"/>
    </source>
</evidence>
<dbReference type="InterPro" id="IPR000943">
    <property type="entry name" value="RNA_pol_sigma70"/>
</dbReference>
<dbReference type="InterPro" id="IPR007627">
    <property type="entry name" value="RNA_pol_sigma70_r2"/>
</dbReference>
<dbReference type="SUPFAM" id="SSF88946">
    <property type="entry name" value="Sigma2 domain of RNA polymerase sigma factors"/>
    <property type="match status" value="1"/>
</dbReference>
<evidence type="ECO:0000256" key="4">
    <source>
        <dbReference type="ARBA" id="ARBA00023163"/>
    </source>
</evidence>
<dbReference type="Pfam" id="PF04545">
    <property type="entry name" value="Sigma70_r4"/>
    <property type="match status" value="1"/>
</dbReference>
<dbReference type="InterPro" id="IPR007630">
    <property type="entry name" value="RNA_pol_sigma70_r4"/>
</dbReference>
<dbReference type="InterPro" id="IPR013324">
    <property type="entry name" value="RNA_pol_sigma_r3/r4-like"/>
</dbReference>
<dbReference type="InterPro" id="IPR007624">
    <property type="entry name" value="RNA_pol_sigma70_r3"/>
</dbReference>
<evidence type="ECO:0000313" key="7">
    <source>
        <dbReference type="EMBL" id="MFC4033961.1"/>
    </source>
</evidence>
<protein>
    <submittedName>
        <fullName evidence="7">RNA polymerase sigma factor SigF</fullName>
    </submittedName>
</protein>
<dbReference type="InterPro" id="IPR014322">
    <property type="entry name" value="RNA_pol_sigma-B/F/G"/>
</dbReference>
<feature type="domain" description="RNA polymerase sigma-70" evidence="6">
    <location>
        <begin position="110"/>
        <end position="123"/>
    </location>
</feature>
<reference evidence="8" key="1">
    <citation type="journal article" date="2019" name="Int. J. Syst. Evol. Microbiol.">
        <title>The Global Catalogue of Microorganisms (GCM) 10K type strain sequencing project: providing services to taxonomists for standard genome sequencing and annotation.</title>
        <authorList>
            <consortium name="The Broad Institute Genomics Platform"/>
            <consortium name="The Broad Institute Genome Sequencing Center for Infectious Disease"/>
            <person name="Wu L."/>
            <person name="Ma J."/>
        </authorList>
    </citation>
    <scope>NUCLEOTIDE SEQUENCE [LARGE SCALE GENOMIC DNA]</scope>
    <source>
        <strain evidence="8">CGMCC 4.7237</strain>
    </source>
</reference>
<dbReference type="Pfam" id="PF04542">
    <property type="entry name" value="Sigma70_r2"/>
    <property type="match status" value="1"/>
</dbReference>
<dbReference type="PANTHER" id="PTHR30385">
    <property type="entry name" value="SIGMA FACTOR F FLAGELLAR"/>
    <property type="match status" value="1"/>
</dbReference>
<organism evidence="7 8">
    <name type="scientific">Streptomyces polygonati</name>
    <dbReference type="NCBI Taxonomy" id="1617087"/>
    <lineage>
        <taxon>Bacteria</taxon>
        <taxon>Bacillati</taxon>
        <taxon>Actinomycetota</taxon>
        <taxon>Actinomycetes</taxon>
        <taxon>Kitasatosporales</taxon>
        <taxon>Streptomycetaceae</taxon>
        <taxon>Streptomyces</taxon>
    </lineage>
</organism>
<dbReference type="NCBIfam" id="TIGR02980">
    <property type="entry name" value="SigBFG"/>
    <property type="match status" value="1"/>
</dbReference>
<comment type="caution">
    <text evidence="7">The sequence shown here is derived from an EMBL/GenBank/DDBJ whole genome shotgun (WGS) entry which is preliminary data.</text>
</comment>
<dbReference type="Gene3D" id="1.20.120.1810">
    <property type="match status" value="1"/>
</dbReference>
<dbReference type="Pfam" id="PF04539">
    <property type="entry name" value="Sigma70_r3"/>
    <property type="match status" value="1"/>
</dbReference>
<dbReference type="EMBL" id="JBHSBB010000014">
    <property type="protein sequence ID" value="MFC4033961.1"/>
    <property type="molecule type" value="Genomic_DNA"/>
</dbReference>
<keyword evidence="3" id="KW-0238">DNA-binding</keyword>
<proteinExistence type="predicted"/>
<dbReference type="PANTHER" id="PTHR30385:SF4">
    <property type="entry name" value="RNA POLYMERASE SIGMA-E FACTOR"/>
    <property type="match status" value="1"/>
</dbReference>
<dbReference type="Proteomes" id="UP001595765">
    <property type="component" value="Unassembled WGS sequence"/>
</dbReference>
<gene>
    <name evidence="7" type="ORF">ACFO3J_21110</name>
</gene>
<evidence type="ECO:0000256" key="5">
    <source>
        <dbReference type="SAM" id="MobiDB-lite"/>
    </source>
</evidence>
<accession>A0ABV8HVQ1</accession>
<evidence type="ECO:0000256" key="1">
    <source>
        <dbReference type="ARBA" id="ARBA00023015"/>
    </source>
</evidence>
<dbReference type="RefSeq" id="WP_386433000.1">
    <property type="nucleotide sequence ID" value="NZ_JBHSBB010000014.1"/>
</dbReference>
<dbReference type="NCBIfam" id="TIGR02937">
    <property type="entry name" value="sigma70-ECF"/>
    <property type="match status" value="1"/>
</dbReference>
<name>A0ABV8HVQ1_9ACTN</name>
<evidence type="ECO:0000256" key="3">
    <source>
        <dbReference type="ARBA" id="ARBA00023125"/>
    </source>
</evidence>